<protein>
    <recommendedName>
        <fullName evidence="7">TM7S3/TM198-like domain-containing protein</fullName>
    </recommendedName>
</protein>
<feature type="signal peptide" evidence="6">
    <location>
        <begin position="1"/>
        <end position="20"/>
    </location>
</feature>
<feature type="transmembrane region" description="Helical" evidence="5">
    <location>
        <begin position="286"/>
        <end position="307"/>
    </location>
</feature>
<dbReference type="PANTHER" id="PTHR15937">
    <property type="entry name" value="TRANSMEMBRANE 7 SUPERFAMILY MEMBER 3"/>
    <property type="match status" value="1"/>
</dbReference>
<evidence type="ECO:0000256" key="6">
    <source>
        <dbReference type="SAM" id="SignalP"/>
    </source>
</evidence>
<evidence type="ECO:0000256" key="3">
    <source>
        <dbReference type="ARBA" id="ARBA00022989"/>
    </source>
</evidence>
<feature type="transmembrane region" description="Helical" evidence="5">
    <location>
        <begin position="400"/>
        <end position="420"/>
    </location>
</feature>
<dbReference type="PANTHER" id="PTHR15937:SF3">
    <property type="entry name" value="TRANSMEMBRANE 7 SUPERFAMILY MEMBER 3"/>
    <property type="match status" value="1"/>
</dbReference>
<feature type="transmembrane region" description="Helical" evidence="5">
    <location>
        <begin position="314"/>
        <end position="332"/>
    </location>
</feature>
<proteinExistence type="predicted"/>
<evidence type="ECO:0000256" key="5">
    <source>
        <dbReference type="SAM" id="Phobius"/>
    </source>
</evidence>
<keyword evidence="9" id="KW-1185">Reference proteome</keyword>
<evidence type="ECO:0000256" key="4">
    <source>
        <dbReference type="ARBA" id="ARBA00023136"/>
    </source>
</evidence>
<gene>
    <name evidence="8" type="ORF">chiPu_0003849</name>
</gene>
<evidence type="ECO:0000259" key="7">
    <source>
        <dbReference type="Pfam" id="PF13886"/>
    </source>
</evidence>
<feature type="transmembrane region" description="Helical" evidence="5">
    <location>
        <begin position="479"/>
        <end position="499"/>
    </location>
</feature>
<evidence type="ECO:0000256" key="2">
    <source>
        <dbReference type="ARBA" id="ARBA00022692"/>
    </source>
</evidence>
<feature type="chain" id="PRO_5019491591" description="TM7S3/TM198-like domain-containing protein" evidence="6">
    <location>
        <begin position="21"/>
        <end position="534"/>
    </location>
</feature>
<keyword evidence="3 5" id="KW-1133">Transmembrane helix</keyword>
<name>A0A401S522_CHIPU</name>
<evidence type="ECO:0000256" key="1">
    <source>
        <dbReference type="ARBA" id="ARBA00004141"/>
    </source>
</evidence>
<feature type="transmembrane region" description="Helical" evidence="5">
    <location>
        <begin position="432"/>
        <end position="457"/>
    </location>
</feature>
<dbReference type="GO" id="GO:0043069">
    <property type="term" value="P:negative regulation of programmed cell death"/>
    <property type="evidence" value="ECO:0007669"/>
    <property type="project" value="TreeGrafter"/>
</dbReference>
<sequence length="534" mass="59243">MRRWCCCVLAALLLAVGAGTLPEVVVLGHVKVPLLEPVSVVLEPNECKRIVVTNISSLTTFVVAQVYTHMQNVTVSLSKFFPADASYTGSTAGVVLMLSSSTFYVRAGEEPVSAVLLALSYNALDPVPGACNTEFVLENDPNLHLAYNSYETSVMFAPANLGIIRLLPPPACDVKTDASTRWRLTYDIYQYFLPENDLSVESLLKGLSQMSSVQKIEQNGIKVTTVSSFEQTIIHGNSYIGTGVIYNVIVRDPVWRTSASYIPVSTYACTLSPPGYFCENSDRNLIYVQVLCTVLGIYGLILCFIGHRIFEAEFLFYGFLVFGFISFVLATRFSTLDFIRRFEIMVAVGLLGGVVVTLIRWIFGVPVPCVTFVGIVLGFLVAAIIFFTPLANFTIFRNDINFWIIFACVMLLVPTVLILLPRTLNIISCALVGSYAVITAVGLYVYTSLTFIILNIIKRAIYPDFAKVKSDAPFQHTDYILTAIWAVLFVSGTALQLVLERNRLPFPPCPYDNWKRRRHAAFGERTPLLRPPEI</sequence>
<dbReference type="OrthoDB" id="5967337at2759"/>
<dbReference type="Pfam" id="PF25992">
    <property type="entry name" value="Ig_TM7SF3_N"/>
    <property type="match status" value="1"/>
</dbReference>
<keyword evidence="2 5" id="KW-0812">Transmembrane</keyword>
<comment type="caution">
    <text evidence="8">The sequence shown here is derived from an EMBL/GenBank/DDBJ whole genome shotgun (WGS) entry which is preliminary data.</text>
</comment>
<dbReference type="GO" id="GO:0005886">
    <property type="term" value="C:plasma membrane"/>
    <property type="evidence" value="ECO:0007669"/>
    <property type="project" value="TreeGrafter"/>
</dbReference>
<evidence type="ECO:0000313" key="8">
    <source>
        <dbReference type="EMBL" id="GCC25439.1"/>
    </source>
</evidence>
<dbReference type="Pfam" id="PF13886">
    <property type="entry name" value="TM7S3_TM198"/>
    <property type="match status" value="1"/>
</dbReference>
<organism evidence="8 9">
    <name type="scientific">Chiloscyllium punctatum</name>
    <name type="common">Brownbanded bambooshark</name>
    <name type="synonym">Hemiscyllium punctatum</name>
    <dbReference type="NCBI Taxonomy" id="137246"/>
    <lineage>
        <taxon>Eukaryota</taxon>
        <taxon>Metazoa</taxon>
        <taxon>Chordata</taxon>
        <taxon>Craniata</taxon>
        <taxon>Vertebrata</taxon>
        <taxon>Chondrichthyes</taxon>
        <taxon>Elasmobranchii</taxon>
        <taxon>Galeomorphii</taxon>
        <taxon>Galeoidea</taxon>
        <taxon>Orectolobiformes</taxon>
        <taxon>Hemiscylliidae</taxon>
        <taxon>Chiloscyllium</taxon>
    </lineage>
</organism>
<dbReference type="InterPro" id="IPR042502">
    <property type="entry name" value="TM7SF3"/>
</dbReference>
<dbReference type="Proteomes" id="UP000287033">
    <property type="component" value="Unassembled WGS sequence"/>
</dbReference>
<feature type="transmembrane region" description="Helical" evidence="5">
    <location>
        <begin position="370"/>
        <end position="388"/>
    </location>
</feature>
<reference evidence="8 9" key="1">
    <citation type="journal article" date="2018" name="Nat. Ecol. Evol.">
        <title>Shark genomes provide insights into elasmobranch evolution and the origin of vertebrates.</title>
        <authorList>
            <person name="Hara Y"/>
            <person name="Yamaguchi K"/>
            <person name="Onimaru K"/>
            <person name="Kadota M"/>
            <person name="Koyanagi M"/>
            <person name="Keeley SD"/>
            <person name="Tatsumi K"/>
            <person name="Tanaka K"/>
            <person name="Motone F"/>
            <person name="Kageyama Y"/>
            <person name="Nozu R"/>
            <person name="Adachi N"/>
            <person name="Nishimura O"/>
            <person name="Nakagawa R"/>
            <person name="Tanegashima C"/>
            <person name="Kiyatake I"/>
            <person name="Matsumoto R"/>
            <person name="Murakumo K"/>
            <person name="Nishida K"/>
            <person name="Terakita A"/>
            <person name="Kuratani S"/>
            <person name="Sato K"/>
            <person name="Hyodo S Kuraku.S."/>
        </authorList>
    </citation>
    <scope>NUCLEOTIDE SEQUENCE [LARGE SCALE GENOMIC DNA]</scope>
</reference>
<evidence type="ECO:0000313" key="9">
    <source>
        <dbReference type="Proteomes" id="UP000287033"/>
    </source>
</evidence>
<feature type="domain" description="TM7S3/TM198-like" evidence="7">
    <location>
        <begin position="292"/>
        <end position="497"/>
    </location>
</feature>
<keyword evidence="6" id="KW-0732">Signal</keyword>
<dbReference type="STRING" id="137246.A0A401S522"/>
<accession>A0A401S522</accession>
<feature type="transmembrane region" description="Helical" evidence="5">
    <location>
        <begin position="344"/>
        <end position="363"/>
    </location>
</feature>
<dbReference type="EMBL" id="BEZZ01000086">
    <property type="protein sequence ID" value="GCC25439.1"/>
    <property type="molecule type" value="Genomic_DNA"/>
</dbReference>
<comment type="subcellular location">
    <subcellularLocation>
        <location evidence="1">Membrane</location>
        <topology evidence="1">Multi-pass membrane protein</topology>
    </subcellularLocation>
</comment>
<dbReference type="AlphaFoldDB" id="A0A401S522"/>
<dbReference type="OMA" id="TRWTSGD"/>
<dbReference type="InterPro" id="IPR025256">
    <property type="entry name" value="TM7S3/TM198-like_dom"/>
</dbReference>
<keyword evidence="4 5" id="KW-0472">Membrane</keyword>